<feature type="domain" description="K Homology" evidence="7">
    <location>
        <begin position="875"/>
        <end position="974"/>
    </location>
</feature>
<feature type="domain" description="K Homology" evidence="7">
    <location>
        <begin position="224"/>
        <end position="292"/>
    </location>
</feature>
<dbReference type="CDD" id="cd22410">
    <property type="entry name" value="KH-I_Vigilin_rpt7"/>
    <property type="match status" value="1"/>
</dbReference>
<dbReference type="PANTHER" id="PTHR10627">
    <property type="entry name" value="SCP160"/>
    <property type="match status" value="1"/>
</dbReference>
<evidence type="ECO:0000256" key="4">
    <source>
        <dbReference type="ARBA" id="ARBA00022884"/>
    </source>
</evidence>
<dbReference type="PANTHER" id="PTHR10627:SF31">
    <property type="entry name" value="DODECA-SATELLITE-BINDING PROTEIN 1, ISOFORM A"/>
    <property type="match status" value="1"/>
</dbReference>
<dbReference type="CDD" id="cd22417">
    <property type="entry name" value="KH-I_Vigilin_rpt14"/>
    <property type="match status" value="1"/>
</dbReference>
<name>A0ABM1BDK5_LIMPO</name>
<evidence type="ECO:0000259" key="7">
    <source>
        <dbReference type="SMART" id="SM00322"/>
    </source>
</evidence>
<dbReference type="SUPFAM" id="SSF54791">
    <property type="entry name" value="Eukaryotic type KH-domain (KH-domain type I)"/>
    <property type="match status" value="14"/>
</dbReference>
<dbReference type="InterPro" id="IPR036612">
    <property type="entry name" value="KH_dom_type_1_sf"/>
</dbReference>
<evidence type="ECO:0000313" key="10">
    <source>
        <dbReference type="RefSeq" id="XP_022247669.1"/>
    </source>
</evidence>
<dbReference type="Pfam" id="PF00013">
    <property type="entry name" value="KH_1"/>
    <property type="match status" value="14"/>
</dbReference>
<dbReference type="InterPro" id="IPR057778">
    <property type="entry name" value="KH_Vigilin_N"/>
</dbReference>
<dbReference type="CDD" id="cd22405">
    <property type="entry name" value="KH-I_Vigilin_rpt1"/>
    <property type="match status" value="1"/>
</dbReference>
<keyword evidence="3" id="KW-0677">Repeat</keyword>
<dbReference type="InterPro" id="IPR004087">
    <property type="entry name" value="KH_dom"/>
</dbReference>
<dbReference type="CDD" id="cd22409">
    <property type="entry name" value="KH-I_Vigilin_rpt5"/>
    <property type="match status" value="1"/>
</dbReference>
<evidence type="ECO:0000256" key="6">
    <source>
        <dbReference type="SAM" id="MobiDB-lite"/>
    </source>
</evidence>
<dbReference type="CDD" id="cd22416">
    <property type="entry name" value="KH-I_Vigilin_rpt13"/>
    <property type="match status" value="1"/>
</dbReference>
<dbReference type="InterPro" id="IPR004088">
    <property type="entry name" value="KH_dom_type_1"/>
</dbReference>
<feature type="domain" description="K Homology" evidence="7">
    <location>
        <begin position="86"/>
        <end position="151"/>
    </location>
</feature>
<feature type="domain" description="K Homology" evidence="7">
    <location>
        <begin position="297"/>
        <end position="365"/>
    </location>
</feature>
<dbReference type="SMART" id="SM00322">
    <property type="entry name" value="KH"/>
    <property type="match status" value="15"/>
</dbReference>
<feature type="domain" description="K Homology" evidence="7">
    <location>
        <begin position="583"/>
        <end position="651"/>
    </location>
</feature>
<dbReference type="CDD" id="cd22406">
    <property type="entry name" value="KH-I_Vigilin_rpt2"/>
    <property type="match status" value="1"/>
</dbReference>
<gene>
    <name evidence="9 10" type="primary">LOC106464246</name>
</gene>
<dbReference type="CDD" id="cd02394">
    <property type="entry name" value="KH-I_Vigilin_rpt6"/>
    <property type="match status" value="1"/>
</dbReference>
<feature type="domain" description="K Homology" evidence="7">
    <location>
        <begin position="509"/>
        <end position="578"/>
    </location>
</feature>
<dbReference type="Gene3D" id="3.30.1370.10">
    <property type="entry name" value="K Homology domain, type 1"/>
    <property type="match status" value="15"/>
</dbReference>
<dbReference type="CDD" id="cd22408">
    <property type="entry name" value="KH-I_Vigilin_rpt4"/>
    <property type="match status" value="1"/>
</dbReference>
<feature type="domain" description="K Homology" evidence="7">
    <location>
        <begin position="802"/>
        <end position="871"/>
    </location>
</feature>
<dbReference type="PROSITE" id="PS50084">
    <property type="entry name" value="KH_TYPE_1"/>
    <property type="match status" value="14"/>
</dbReference>
<dbReference type="Pfam" id="PF24668">
    <property type="entry name" value="KH_Vigilin"/>
    <property type="match status" value="1"/>
</dbReference>
<evidence type="ECO:0000256" key="2">
    <source>
        <dbReference type="ARBA" id="ARBA00022490"/>
    </source>
</evidence>
<feature type="domain" description="K Homology" evidence="7">
    <location>
        <begin position="1126"/>
        <end position="1195"/>
    </location>
</feature>
<dbReference type="CDD" id="cd22418">
    <property type="entry name" value="KH-I_Vigilin_rpt15"/>
    <property type="match status" value="1"/>
</dbReference>
<evidence type="ECO:0000313" key="9">
    <source>
        <dbReference type="RefSeq" id="XP_013779828.1"/>
    </source>
</evidence>
<feature type="domain" description="K Homology" evidence="7">
    <location>
        <begin position="366"/>
        <end position="432"/>
    </location>
</feature>
<feature type="domain" description="K Homology" evidence="7">
    <location>
        <begin position="152"/>
        <end position="220"/>
    </location>
</feature>
<keyword evidence="4 5" id="KW-0694">RNA-binding</keyword>
<dbReference type="CDD" id="cd22414">
    <property type="entry name" value="KH-I_Vigilin_rpt11"/>
    <property type="match status" value="1"/>
</dbReference>
<dbReference type="CDD" id="cd22412">
    <property type="entry name" value="KH-I_Vigilin_rpt9"/>
    <property type="match status" value="1"/>
</dbReference>
<sequence length="1273" mass="143713">MDAVQHSAAFQGAGEEIPDQNLQSLSLQDSEVYVPQTVFNYDDLFPALPEKELIQMAPQASMGQWNKQMKVRSSVITQVFRVPLEERRYREISTHRFGEQGEQAKICAEIMQKTGAHIEVSSSKDLSLTILVTGKEDAVLKARRMVVNELQTQAAVCISIPKEHHRFILGKSAKKLADLELSTSTKISVPRPEDHSDMIRISGTKEGIEKAAHEIQVISDEQAKLAFQRLNIPKIYHPFICGPYNQNITQLMSKTGTRINVPPPSVMKDELTIAGEKEAVAAVEDIIKKIFQEKHQKCQTVSVEVKKAQHKYIIGTRGQNIQEILAQTGVSVEVPSSDSPSETITLRGEQEKLGPGLSLLYEKANSVVMAEVDAPSWLHKYIIGRKGVNIKNITQDMTKVHVEFNNDAGKIKLEGPQDELDKVRIALEKMIENLKLTFTYEEIQVDPKYHRHIIGKSGANVNRLKQETNAMIHIPSDTEHSNVIRIEGNPAGVAQVKQELLDMVHKMENETTKELLIEQRFHGNIIGAKGESIKDIRDRFNQVNINFPEQGIKSDKVTIRGPKEDVENCYRYLSQLNRELLTNNHRVEFQVYRQFFKYIIGKGRSIIRKIQSETETKIEIPPDNSESVTFVITGKKENALAAKEQILSLQNELGNIVDVDIIIPARFHNSIIGAKGQLIRSIMDECGKVSIKFPPEGSGSDKVTLRGPKEDVDKAKKQLIDLSNEKQLSSYTVELKAKPEHHKFLIGRNGANIKKVREKTGARIVFPTDKDEDRESIIIIGRKEAVTEARKTLEDMVKDLDKVVTTEMKVPPKYHRHFVLRRGEVLRQIAEDFGGVNVSFPRSGSESDQVVLKGAKECVEGAKQRIMEIVSELEAMVTVECIIPQLYHRTVMGAKGHKIQAITQEHSVHIKFPDREVREDGPTDSYHNGEESALNGDIDDVNPNGKPKKSDIIYITGKHENCMAAKEALLNLVPITVKVKIPYDLHRYIIGQKGKDVREMMDRYDVSIKVPAANLESEIIEVSGPPANVNEAKDALLKRVEELEEEKQERVLRSFQLAVEVDPKHHRHIIGQKGTVITKIRQTHKVQIHLPERGDPQQNIITIIGYEQNAEAAKEDILRIVQKHEEMVTEEIEIDFRVHSRLIGVRGRNRKKIMDQYDVDIQFPRTNESAPNLVMITGLKENVEDCKDHLLNLEEEYLQDISENEYIQQYMAPSTRSSGEESAWNKGESREIIIKGGPWEQSQNAPDTTSTQDFPSFGAGNGPPKPVAWGPRR</sequence>
<dbReference type="Proteomes" id="UP000694941">
    <property type="component" value="Unplaced"/>
</dbReference>
<organism evidence="8 9">
    <name type="scientific">Limulus polyphemus</name>
    <name type="common">Atlantic horseshoe crab</name>
    <dbReference type="NCBI Taxonomy" id="6850"/>
    <lineage>
        <taxon>Eukaryota</taxon>
        <taxon>Metazoa</taxon>
        <taxon>Ecdysozoa</taxon>
        <taxon>Arthropoda</taxon>
        <taxon>Chelicerata</taxon>
        <taxon>Merostomata</taxon>
        <taxon>Xiphosura</taxon>
        <taxon>Limulidae</taxon>
        <taxon>Limulus</taxon>
    </lineage>
</organism>
<proteinExistence type="predicted"/>
<keyword evidence="2" id="KW-0963">Cytoplasm</keyword>
<evidence type="ECO:0000256" key="1">
    <source>
        <dbReference type="ARBA" id="ARBA00004496"/>
    </source>
</evidence>
<feature type="domain" description="K Homology" evidence="7">
    <location>
        <begin position="729"/>
        <end position="798"/>
    </location>
</feature>
<dbReference type="CDD" id="cd22411">
    <property type="entry name" value="KH-I_Vigilin_rpt8"/>
    <property type="match status" value="1"/>
</dbReference>
<accession>A0ABM1BDK5</accession>
<reference evidence="9 10" key="1">
    <citation type="submission" date="2025-05" db="UniProtKB">
        <authorList>
            <consortium name="RefSeq"/>
        </authorList>
    </citation>
    <scope>IDENTIFICATION</scope>
    <source>
        <tissue evidence="9 10">Muscle</tissue>
    </source>
</reference>
<feature type="region of interest" description="Disordered" evidence="6">
    <location>
        <begin position="914"/>
        <end position="942"/>
    </location>
</feature>
<feature type="domain" description="K Homology" evidence="7">
    <location>
        <begin position="437"/>
        <end position="505"/>
    </location>
</feature>
<evidence type="ECO:0000313" key="8">
    <source>
        <dbReference type="Proteomes" id="UP000694941"/>
    </source>
</evidence>
<comment type="subcellular location">
    <subcellularLocation>
        <location evidence="1">Cytoplasm</location>
    </subcellularLocation>
</comment>
<evidence type="ECO:0000256" key="5">
    <source>
        <dbReference type="PROSITE-ProRule" id="PRU00117"/>
    </source>
</evidence>
<keyword evidence="8" id="KW-1185">Reference proteome</keyword>
<dbReference type="CDD" id="cd22413">
    <property type="entry name" value="KH-I_Vigilin_rpt10"/>
    <property type="match status" value="1"/>
</dbReference>
<feature type="compositionally biased region" description="Polar residues" evidence="6">
    <location>
        <begin position="1240"/>
        <end position="1254"/>
    </location>
</feature>
<feature type="domain" description="K Homology" evidence="7">
    <location>
        <begin position="1053"/>
        <end position="1122"/>
    </location>
</feature>
<dbReference type="CDD" id="cd22407">
    <property type="entry name" value="KH-I_Vigilin_rpt3"/>
    <property type="match status" value="1"/>
</dbReference>
<feature type="domain" description="K Homology" evidence="7">
    <location>
        <begin position="975"/>
        <end position="1041"/>
    </location>
</feature>
<feature type="region of interest" description="Disordered" evidence="6">
    <location>
        <begin position="1213"/>
        <end position="1273"/>
    </location>
</feature>
<protein>
    <submittedName>
        <fullName evidence="9 10">Vigilin-like</fullName>
    </submittedName>
</protein>
<dbReference type="CDD" id="cd22415">
    <property type="entry name" value="KH-I_Vigilin_rpt12"/>
    <property type="match status" value="1"/>
</dbReference>
<evidence type="ECO:0000256" key="3">
    <source>
        <dbReference type="ARBA" id="ARBA00022737"/>
    </source>
</evidence>
<dbReference type="RefSeq" id="XP_013779828.1">
    <property type="nucleotide sequence ID" value="XM_013924374.2"/>
</dbReference>
<dbReference type="GeneID" id="106464246"/>
<feature type="domain" description="K Homology" evidence="7">
    <location>
        <begin position="655"/>
        <end position="724"/>
    </location>
</feature>
<dbReference type="RefSeq" id="XP_022247669.1">
    <property type="nucleotide sequence ID" value="XM_022391961.1"/>
</dbReference>